<evidence type="ECO:0000256" key="1">
    <source>
        <dbReference type="SAM" id="Phobius"/>
    </source>
</evidence>
<gene>
    <name evidence="3" type="ORF">WAK64_20230</name>
</gene>
<feature type="transmembrane region" description="Helical" evidence="1">
    <location>
        <begin position="134"/>
        <end position="158"/>
    </location>
</feature>
<accession>A0ABU8HJ01</accession>
<keyword evidence="1" id="KW-0472">Membrane</keyword>
<keyword evidence="1" id="KW-0812">Transmembrane</keyword>
<proteinExistence type="predicted"/>
<keyword evidence="2" id="KW-0732">Signal</keyword>
<dbReference type="Proteomes" id="UP001312865">
    <property type="component" value="Unassembled WGS sequence"/>
</dbReference>
<keyword evidence="1" id="KW-1133">Transmembrane helix</keyword>
<feature type="signal peptide" evidence="2">
    <location>
        <begin position="1"/>
        <end position="24"/>
    </location>
</feature>
<reference evidence="3 4" key="1">
    <citation type="journal article" date="2018" name="J. Microbiol.">
        <title>Bacillus spongiae sp. nov., isolated from sponge of Jeju Island.</title>
        <authorList>
            <person name="Lee G.E."/>
            <person name="Im W.T."/>
            <person name="Park J.S."/>
        </authorList>
    </citation>
    <scope>NUCLEOTIDE SEQUENCE [LARGE SCALE GENOMIC DNA]</scope>
    <source>
        <strain evidence="3 4">135PIL107-10</strain>
    </source>
</reference>
<keyword evidence="4" id="KW-1185">Reference proteome</keyword>
<evidence type="ECO:0008006" key="5">
    <source>
        <dbReference type="Google" id="ProtNLM"/>
    </source>
</evidence>
<feature type="chain" id="PRO_5047535471" description="Type VII secretion protein EssA" evidence="2">
    <location>
        <begin position="25"/>
        <end position="167"/>
    </location>
</feature>
<evidence type="ECO:0000313" key="4">
    <source>
        <dbReference type="Proteomes" id="UP001312865"/>
    </source>
</evidence>
<dbReference type="RefSeq" id="WP_336588813.1">
    <property type="nucleotide sequence ID" value="NZ_JBBAXC010000024.1"/>
</dbReference>
<dbReference type="EMBL" id="JBBAXC010000024">
    <property type="protein sequence ID" value="MEI5909370.1"/>
    <property type="molecule type" value="Genomic_DNA"/>
</dbReference>
<protein>
    <recommendedName>
        <fullName evidence="5">Type VII secretion protein EssA</fullName>
    </recommendedName>
</protein>
<sequence>MMKHAIRFLLICLLVFTIPISIIANTDSSEDAVNQWLETSNSHYKEDSVSIKDSIDTSSYITRNGSGTELVNLRVLAIDFKEVKDTFFSFNRHDILYYDEQNNTFHSSSIVERNDEITELYQKYNSVPKKQLSITSLLTLMLLIFLTIFLIPIASMVFHPKAPSDRP</sequence>
<evidence type="ECO:0000256" key="2">
    <source>
        <dbReference type="SAM" id="SignalP"/>
    </source>
</evidence>
<comment type="caution">
    <text evidence="3">The sequence shown here is derived from an EMBL/GenBank/DDBJ whole genome shotgun (WGS) entry which is preliminary data.</text>
</comment>
<name>A0ABU8HJ01_9BACI</name>
<organism evidence="3 4">
    <name type="scientific">Bacillus spongiae</name>
    <dbReference type="NCBI Taxonomy" id="2683610"/>
    <lineage>
        <taxon>Bacteria</taxon>
        <taxon>Bacillati</taxon>
        <taxon>Bacillota</taxon>
        <taxon>Bacilli</taxon>
        <taxon>Bacillales</taxon>
        <taxon>Bacillaceae</taxon>
        <taxon>Bacillus</taxon>
    </lineage>
</organism>
<evidence type="ECO:0000313" key="3">
    <source>
        <dbReference type="EMBL" id="MEI5909370.1"/>
    </source>
</evidence>